<dbReference type="Proteomes" id="UP000664032">
    <property type="component" value="Unassembled WGS sequence"/>
</dbReference>
<gene>
    <name evidence="1" type="ORF">JR316_0006584</name>
</gene>
<organism evidence="1 2">
    <name type="scientific">Psilocybe cubensis</name>
    <name type="common">Psychedelic mushroom</name>
    <name type="synonym">Stropharia cubensis</name>
    <dbReference type="NCBI Taxonomy" id="181762"/>
    <lineage>
        <taxon>Eukaryota</taxon>
        <taxon>Fungi</taxon>
        <taxon>Dikarya</taxon>
        <taxon>Basidiomycota</taxon>
        <taxon>Agaricomycotina</taxon>
        <taxon>Agaricomycetes</taxon>
        <taxon>Agaricomycetidae</taxon>
        <taxon>Agaricales</taxon>
        <taxon>Agaricineae</taxon>
        <taxon>Strophariaceae</taxon>
        <taxon>Psilocybe</taxon>
    </lineage>
</organism>
<accession>A0ACB8GX18</accession>
<comment type="caution">
    <text evidence="1">The sequence shown here is derived from an EMBL/GenBank/DDBJ whole genome shotgun (WGS) entry which is preliminary data.</text>
</comment>
<sequence>MSLSRRPVLTVLVGQVAHVRTALAVDHPAFVDMPGSTFCGVGCLSNCDALAECGPNAAPGNSICALNVCCSQFGFCGTTDDFCGTGCTGPNCGQPKIPTGVNSDVTSRVIGYYEVFMVSLILFLSADQFLGMGIKSLSIVNFKQCGLRSETYVIGKNTFEVVPALADDIPNYTAFTGLKQANSNLKTYISVGGWSFNDPPTQHVFSDTASSLYGFDGVDIDWEYPVACERGGVPADKENMVALFKTMRETFDASGHTFGITFTAPSSFWYLQHYDLLGLLSYADWVNLMSYDLHGVWDEKDIYIGSVVQAHTNLTEIVQSVQLFQRVGVPLEKIVLGMGFYGRTFQLTDPTCTTPGCHFSGPAPGGPCTASDGILSFAEIEQIVAQSNSTPVYDKTAQVKYLVYDDDNWVSYDDAVTFQAKVSWAKGAGLGGLMVWALDLDDFDSTPIQQALAEENLLGSQFAVLLISNRKAVSGEVLHHSATVFVNSTAGEISLASDSWGTGHKCSSGHKEFCCQSGLSSEQIDEATDCQWTPIKKVCPTGTFVKDRDYYGDTGIFHACFMQEKQLCCAPPKGASTTSPFNPADLFPNPPADGDLDWDLQDDPIDESAPNGGDAANDNSFGLLALDMPPGCGGTFARLAHLEINPDMTVPDTHAGRKPEANPVYEMHFDYNFHLIWRSETRTADDGEVLLRADVTTLPGYWAEIDTAGSSVRRDLEERWFGGFDDWLKRLTKVKSDTSADLVMQKSFSSVLFSASQHCESEDGTLTFDARFYLEGSLFPLNVDSAYVYANSDASASLGFAVTGRAELQYDTGRIPLVPELAWPGIIGQLSLSGTFGATAAYTLPQGHVSFGLVGGTQTPVDKGSDTAPGQEYGWTIQPTLDVELGGSLGVHVIPEAAAVFTVFPGTPLEIGAQATITVDGALVMSFNANLQGVDASIDAQVDFLAGASGLGGTVGPFNFFHQDYNLYSTSISFSDSPARRSISTPRDLPGNNSFGSSMAKPFRKKRHGGTGSNLQYFEAREGSLESRGLFSGLFDCPQPKENNGTSGSCADALADSVPDPDPDDGDDELETRSEEHIAYQNTLPDGIWDLLELDDLSTTAADWGARNSYAAKTTSRNDDGYAKEHVYEMQLLTQFMTDVVVKNIDLRGMSACNWLKTYVFSPFGTQGVILADALRSIQPTGTDEMPVLLGIANSAKEAFLAGQKEFRTLANMQGPSKDASAILFLLRAAGVATDYLQDRIIEIEFKIRADSVRQLWINFIAEYEAAFPPAQPFDVSTAYKSLLTAGFNSRAATFLANAKTALIGKIPQGQTTVSVNLPISVSNVPALLW</sequence>
<reference evidence="1" key="1">
    <citation type="submission" date="2021-10" db="EMBL/GenBank/DDBJ databases">
        <title>Psilocybe cubensis genome.</title>
        <authorList>
            <person name="Mckernan K.J."/>
            <person name="Crawford S."/>
            <person name="Trippe A."/>
            <person name="Kane L.T."/>
            <person name="Mclaughlin S."/>
        </authorList>
    </citation>
    <scope>NUCLEOTIDE SEQUENCE</scope>
    <source>
        <strain evidence="1">MGC-MH-2018</strain>
    </source>
</reference>
<keyword evidence="2" id="KW-1185">Reference proteome</keyword>
<dbReference type="EMBL" id="JAFIQS020000006">
    <property type="protein sequence ID" value="KAH9479987.1"/>
    <property type="molecule type" value="Genomic_DNA"/>
</dbReference>
<evidence type="ECO:0000313" key="1">
    <source>
        <dbReference type="EMBL" id="KAH9479987.1"/>
    </source>
</evidence>
<protein>
    <submittedName>
        <fullName evidence="1">Acidic mammalian chitinase</fullName>
    </submittedName>
</protein>
<name>A0ACB8GX18_PSICU</name>
<proteinExistence type="predicted"/>
<evidence type="ECO:0000313" key="2">
    <source>
        <dbReference type="Proteomes" id="UP000664032"/>
    </source>
</evidence>